<feature type="region of interest" description="Disordered" evidence="1">
    <location>
        <begin position="1"/>
        <end position="26"/>
    </location>
</feature>
<accession>A0A9D4EFG4</accession>
<dbReference type="EMBL" id="JAIWYP010000009">
    <property type="protein sequence ID" value="KAH3778726.1"/>
    <property type="molecule type" value="Genomic_DNA"/>
</dbReference>
<reference evidence="2" key="2">
    <citation type="submission" date="2020-11" db="EMBL/GenBank/DDBJ databases">
        <authorList>
            <person name="McCartney M.A."/>
            <person name="Auch B."/>
            <person name="Kono T."/>
            <person name="Mallez S."/>
            <person name="Becker A."/>
            <person name="Gohl D.M."/>
            <person name="Silverstein K.A.T."/>
            <person name="Koren S."/>
            <person name="Bechman K.B."/>
            <person name="Herman A."/>
            <person name="Abrahante J.E."/>
            <person name="Garbe J."/>
        </authorList>
    </citation>
    <scope>NUCLEOTIDE SEQUENCE</scope>
    <source>
        <strain evidence="2">Duluth1</strain>
        <tissue evidence="2">Whole animal</tissue>
    </source>
</reference>
<dbReference type="Proteomes" id="UP000828390">
    <property type="component" value="Unassembled WGS sequence"/>
</dbReference>
<evidence type="ECO:0000256" key="1">
    <source>
        <dbReference type="SAM" id="MobiDB-lite"/>
    </source>
</evidence>
<evidence type="ECO:0000313" key="3">
    <source>
        <dbReference type="Proteomes" id="UP000828390"/>
    </source>
</evidence>
<evidence type="ECO:0000313" key="2">
    <source>
        <dbReference type="EMBL" id="KAH3778726.1"/>
    </source>
</evidence>
<dbReference type="AlphaFoldDB" id="A0A9D4EFG4"/>
<reference evidence="2" key="1">
    <citation type="journal article" date="2019" name="bioRxiv">
        <title>The Genome of the Zebra Mussel, Dreissena polymorpha: A Resource for Invasive Species Research.</title>
        <authorList>
            <person name="McCartney M.A."/>
            <person name="Auch B."/>
            <person name="Kono T."/>
            <person name="Mallez S."/>
            <person name="Zhang Y."/>
            <person name="Obille A."/>
            <person name="Becker A."/>
            <person name="Abrahante J.E."/>
            <person name="Garbe J."/>
            <person name="Badalamenti J.P."/>
            <person name="Herman A."/>
            <person name="Mangelson H."/>
            <person name="Liachko I."/>
            <person name="Sullivan S."/>
            <person name="Sone E.D."/>
            <person name="Koren S."/>
            <person name="Silverstein K.A.T."/>
            <person name="Beckman K.B."/>
            <person name="Gohl D.M."/>
        </authorList>
    </citation>
    <scope>NUCLEOTIDE SEQUENCE</scope>
    <source>
        <strain evidence="2">Duluth1</strain>
        <tissue evidence="2">Whole animal</tissue>
    </source>
</reference>
<comment type="caution">
    <text evidence="2">The sequence shown here is derived from an EMBL/GenBank/DDBJ whole genome shotgun (WGS) entry which is preliminary data.</text>
</comment>
<proteinExistence type="predicted"/>
<sequence length="54" mass="6076">MYPGPHPAGQALHFGQNIPEQETGENEDLRIKWSLAMEKWGLMHVSEVSSKISL</sequence>
<organism evidence="2 3">
    <name type="scientific">Dreissena polymorpha</name>
    <name type="common">Zebra mussel</name>
    <name type="synonym">Mytilus polymorpha</name>
    <dbReference type="NCBI Taxonomy" id="45954"/>
    <lineage>
        <taxon>Eukaryota</taxon>
        <taxon>Metazoa</taxon>
        <taxon>Spiralia</taxon>
        <taxon>Lophotrochozoa</taxon>
        <taxon>Mollusca</taxon>
        <taxon>Bivalvia</taxon>
        <taxon>Autobranchia</taxon>
        <taxon>Heteroconchia</taxon>
        <taxon>Euheterodonta</taxon>
        <taxon>Imparidentia</taxon>
        <taxon>Neoheterodontei</taxon>
        <taxon>Myida</taxon>
        <taxon>Dreissenoidea</taxon>
        <taxon>Dreissenidae</taxon>
        <taxon>Dreissena</taxon>
    </lineage>
</organism>
<gene>
    <name evidence="2" type="ORF">DPMN_180196</name>
</gene>
<protein>
    <submittedName>
        <fullName evidence="2">Uncharacterized protein</fullName>
    </submittedName>
</protein>
<keyword evidence="3" id="KW-1185">Reference proteome</keyword>
<name>A0A9D4EFG4_DREPO</name>